<evidence type="ECO:0000259" key="1">
    <source>
        <dbReference type="PROSITE" id="PS51819"/>
    </source>
</evidence>
<feature type="domain" description="VOC" evidence="1">
    <location>
        <begin position="153"/>
        <end position="299"/>
    </location>
</feature>
<dbReference type="EMBL" id="JAKNSF020000234">
    <property type="protein sequence ID" value="KAK7705703.1"/>
    <property type="molecule type" value="Genomic_DNA"/>
</dbReference>
<dbReference type="InterPro" id="IPR004360">
    <property type="entry name" value="Glyas_Fos-R_dOase_dom"/>
</dbReference>
<dbReference type="Pfam" id="PF00903">
    <property type="entry name" value="Glyoxalase"/>
    <property type="match status" value="1"/>
</dbReference>
<dbReference type="Proteomes" id="UP001430848">
    <property type="component" value="Unassembled WGS sequence"/>
</dbReference>
<accession>A0ABR1NLM0</accession>
<dbReference type="SUPFAM" id="SSF54593">
    <property type="entry name" value="Glyoxalase/Bleomycin resistance protein/Dihydroxybiphenyl dioxygenase"/>
    <property type="match status" value="2"/>
</dbReference>
<evidence type="ECO:0000313" key="2">
    <source>
        <dbReference type="EMBL" id="KAK7705703.1"/>
    </source>
</evidence>
<dbReference type="InterPro" id="IPR037523">
    <property type="entry name" value="VOC_core"/>
</dbReference>
<protein>
    <recommendedName>
        <fullName evidence="1">VOC domain-containing protein</fullName>
    </recommendedName>
</protein>
<evidence type="ECO:0000313" key="3">
    <source>
        <dbReference type="Proteomes" id="UP001430848"/>
    </source>
</evidence>
<dbReference type="Gene3D" id="3.10.180.10">
    <property type="entry name" value="2,3-Dihydroxybiphenyl 1,2-Dioxygenase, domain 1"/>
    <property type="match status" value="2"/>
</dbReference>
<comment type="caution">
    <text evidence="2">The sequence shown here is derived from an EMBL/GenBank/DDBJ whole genome shotgun (WGS) entry which is preliminary data.</text>
</comment>
<dbReference type="PROSITE" id="PS51819">
    <property type="entry name" value="VOC"/>
    <property type="match status" value="1"/>
</dbReference>
<gene>
    <name evidence="2" type="ORF">SLS63_014103</name>
</gene>
<keyword evidence="3" id="KW-1185">Reference proteome</keyword>
<name>A0ABR1NLM0_DIAER</name>
<organism evidence="2 3">
    <name type="scientific">Diaporthe eres</name>
    <name type="common">Phomopsis oblonga</name>
    <dbReference type="NCBI Taxonomy" id="83184"/>
    <lineage>
        <taxon>Eukaryota</taxon>
        <taxon>Fungi</taxon>
        <taxon>Dikarya</taxon>
        <taxon>Ascomycota</taxon>
        <taxon>Pezizomycotina</taxon>
        <taxon>Sordariomycetes</taxon>
        <taxon>Sordariomycetidae</taxon>
        <taxon>Diaporthales</taxon>
        <taxon>Diaporthaceae</taxon>
        <taxon>Diaporthe</taxon>
        <taxon>Diaporthe eres species complex</taxon>
    </lineage>
</organism>
<reference evidence="2 3" key="1">
    <citation type="submission" date="2024-02" db="EMBL/GenBank/DDBJ databases">
        <title>De novo assembly and annotation of 12 fungi associated with fruit tree decline syndrome in Ontario, Canada.</title>
        <authorList>
            <person name="Sulman M."/>
            <person name="Ellouze W."/>
            <person name="Ilyukhin E."/>
        </authorList>
    </citation>
    <scope>NUCLEOTIDE SEQUENCE [LARGE SCALE GENOMIC DNA]</scope>
    <source>
        <strain evidence="2 3">M169</strain>
    </source>
</reference>
<dbReference type="InterPro" id="IPR029068">
    <property type="entry name" value="Glyas_Bleomycin-R_OHBP_Dase"/>
</dbReference>
<proteinExistence type="predicted"/>
<sequence>MIFYHDIVGLVVLQQDEEPYDDPAYGKLTNTSTATYKTAVVAIPNQLWTLNLIEYIGLPEDHIKQREQDPGDPGLTLTVKNSSAINDALRAANITTILGEPVPEGGAEGTTSTVWVYDPDGYMVELVQRSGPSDYFTVSPPNITDGPGMEFVIRGQLDLTLSNVTQAITFYRDILGQNISRGFEPLIGPGYDALDFVGTIFNMSADTQWAAVTGNCDPDTRCEYYEYDAPDRTSIVYPAQYPGVGITSYNVRGLDGIVEKVRAAGLTIVTEGDMPVRVDGRRSIVIRDPSGYLVRLDEEA</sequence>